<dbReference type="RefSeq" id="WP_051659579.1">
    <property type="nucleotide sequence ID" value="NZ_CP015880.1"/>
</dbReference>
<name>A0ABY8HGV0_ENSAD</name>
<sequence>MTYESHVADIVTIQAGLAGFWSKAHGWAPSDGATLLASARLDWTPSLARSLHRWIEPPTLSDGDLILAWANLGSIMESSLRLFFGVYINDYNNSAEDLAAIDALRKKGAKKGQHYPPDELAMEKIRQLIERRKIFPDAERKLIGIIQSRRNAIHSFNDREIGSTSEFRVTVADYRVFIANMASRLPYPDDRGFHWLELAGTIWVKAAYSTRD</sequence>
<evidence type="ECO:0000313" key="1">
    <source>
        <dbReference type="EMBL" id="WFP91354.1"/>
    </source>
</evidence>
<keyword evidence="2" id="KW-1185">Reference proteome</keyword>
<reference evidence="1 2" key="1">
    <citation type="submission" date="2023-03" db="EMBL/GenBank/DDBJ databases">
        <title>Comparative genome and transcriptome analysis combination mining strategies for increasing vitamin B12 production of Ensifer adhaerens strain.</title>
        <authorList>
            <person name="Yongheng L."/>
        </authorList>
    </citation>
    <scope>NUCLEOTIDE SEQUENCE [LARGE SCALE GENOMIC DNA]</scope>
    <source>
        <strain evidence="1 2">Casida A-T305</strain>
    </source>
</reference>
<accession>A0ABY8HGV0</accession>
<protein>
    <recommendedName>
        <fullName evidence="3">RiboL-PSP-HEPN domain-containing protein</fullName>
    </recommendedName>
</protein>
<dbReference type="Proteomes" id="UP001214094">
    <property type="component" value="Chromosome"/>
</dbReference>
<evidence type="ECO:0008006" key="3">
    <source>
        <dbReference type="Google" id="ProtNLM"/>
    </source>
</evidence>
<dbReference type="GeneID" id="29518796"/>
<dbReference type="EMBL" id="CP121308">
    <property type="protein sequence ID" value="WFP91354.1"/>
    <property type="molecule type" value="Genomic_DNA"/>
</dbReference>
<proteinExistence type="predicted"/>
<evidence type="ECO:0000313" key="2">
    <source>
        <dbReference type="Proteomes" id="UP001214094"/>
    </source>
</evidence>
<organism evidence="1 2">
    <name type="scientific">Ensifer adhaerens</name>
    <name type="common">Sinorhizobium morelense</name>
    <dbReference type="NCBI Taxonomy" id="106592"/>
    <lineage>
        <taxon>Bacteria</taxon>
        <taxon>Pseudomonadati</taxon>
        <taxon>Pseudomonadota</taxon>
        <taxon>Alphaproteobacteria</taxon>
        <taxon>Hyphomicrobiales</taxon>
        <taxon>Rhizobiaceae</taxon>
        <taxon>Sinorhizobium/Ensifer group</taxon>
        <taxon>Ensifer</taxon>
    </lineage>
</organism>
<gene>
    <name evidence="1" type="ORF">P4B07_02955</name>
</gene>